<sequence length="77" mass="8291">MRVLVPPGQTRSAVTSYVALSRAEVRDLRDALGLVLAIGGAPCHIRVEWEGGETDVTLELELTENSQQSPAGGPRHR</sequence>
<reference evidence="1 2" key="1">
    <citation type="journal article" date="2019" name="Int. J. Syst. Evol. Microbiol.">
        <title>The Global Catalogue of Microorganisms (GCM) 10K type strain sequencing project: providing services to taxonomists for standard genome sequencing and annotation.</title>
        <authorList>
            <consortium name="The Broad Institute Genomics Platform"/>
            <consortium name="The Broad Institute Genome Sequencing Center for Infectious Disease"/>
            <person name="Wu L."/>
            <person name="Ma J."/>
        </authorList>
    </citation>
    <scope>NUCLEOTIDE SEQUENCE [LARGE SCALE GENOMIC DNA]</scope>
    <source>
        <strain evidence="1 2">JCM 14969</strain>
    </source>
</reference>
<evidence type="ECO:0000313" key="2">
    <source>
        <dbReference type="Proteomes" id="UP001500393"/>
    </source>
</evidence>
<dbReference type="Proteomes" id="UP001500393">
    <property type="component" value="Unassembled WGS sequence"/>
</dbReference>
<evidence type="ECO:0000313" key="1">
    <source>
        <dbReference type="EMBL" id="GAA1580222.1"/>
    </source>
</evidence>
<organism evidence="1 2">
    <name type="scientific">Kribbella sancticallisti</name>
    <dbReference type="NCBI Taxonomy" id="460087"/>
    <lineage>
        <taxon>Bacteria</taxon>
        <taxon>Bacillati</taxon>
        <taxon>Actinomycetota</taxon>
        <taxon>Actinomycetes</taxon>
        <taxon>Propionibacteriales</taxon>
        <taxon>Kribbellaceae</taxon>
        <taxon>Kribbella</taxon>
    </lineage>
</organism>
<protein>
    <submittedName>
        <fullName evidence="1">Uncharacterized protein</fullName>
    </submittedName>
</protein>
<gene>
    <name evidence="1" type="ORF">GCM10009789_37540</name>
</gene>
<name>A0ABN2DM48_9ACTN</name>
<comment type="caution">
    <text evidence="1">The sequence shown here is derived from an EMBL/GenBank/DDBJ whole genome shotgun (WGS) entry which is preliminary data.</text>
</comment>
<proteinExistence type="predicted"/>
<accession>A0ABN2DM48</accession>
<dbReference type="EMBL" id="BAAAOS010000020">
    <property type="protein sequence ID" value="GAA1580222.1"/>
    <property type="molecule type" value="Genomic_DNA"/>
</dbReference>
<keyword evidence="2" id="KW-1185">Reference proteome</keyword>
<dbReference type="RefSeq" id="WP_344215543.1">
    <property type="nucleotide sequence ID" value="NZ_BAAAOS010000020.1"/>
</dbReference>